<sequence>MPVALMPDRLLHSNQPVSPILLPVPRDQVRWSLPPADWCKLNVDRARDHSLGFASCGGLIRDHNGQWLRGFARSLGVCSPIEVELWAVHEGLVQACVLGLKRIVLEVDGTLVVHLFSLLPRIVPSMTMVQHITSLLNRDWSVKIVHSFRKANAVADRLAKSVNLSSLDFRIFVDPTPFIFYLL</sequence>
<dbReference type="InterPro" id="IPR012337">
    <property type="entry name" value="RNaseH-like_sf"/>
</dbReference>
<reference evidence="2 3" key="1">
    <citation type="journal article" date="2024" name="G3 (Bethesda)">
        <title>Genome assembly of Hibiscus sabdariffa L. provides insights into metabolisms of medicinal natural products.</title>
        <authorList>
            <person name="Kim T."/>
        </authorList>
    </citation>
    <scope>NUCLEOTIDE SEQUENCE [LARGE SCALE GENOMIC DNA]</scope>
    <source>
        <strain evidence="2">TK-2024</strain>
        <tissue evidence="2">Old leaves</tissue>
    </source>
</reference>
<dbReference type="Proteomes" id="UP001472677">
    <property type="component" value="Unassembled WGS sequence"/>
</dbReference>
<dbReference type="InterPro" id="IPR044730">
    <property type="entry name" value="RNase_H-like_dom_plant"/>
</dbReference>
<dbReference type="InterPro" id="IPR002156">
    <property type="entry name" value="RNaseH_domain"/>
</dbReference>
<keyword evidence="3" id="KW-1185">Reference proteome</keyword>
<feature type="domain" description="RNase H type-1" evidence="1">
    <location>
        <begin position="47"/>
        <end position="161"/>
    </location>
</feature>
<evidence type="ECO:0000313" key="3">
    <source>
        <dbReference type="Proteomes" id="UP001472677"/>
    </source>
</evidence>
<comment type="caution">
    <text evidence="2">The sequence shown here is derived from an EMBL/GenBank/DDBJ whole genome shotgun (WGS) entry which is preliminary data.</text>
</comment>
<evidence type="ECO:0000313" key="2">
    <source>
        <dbReference type="EMBL" id="KAK8581429.1"/>
    </source>
</evidence>
<dbReference type="Pfam" id="PF13456">
    <property type="entry name" value="RVT_3"/>
    <property type="match status" value="1"/>
</dbReference>
<proteinExistence type="predicted"/>
<dbReference type="SUPFAM" id="SSF53098">
    <property type="entry name" value="Ribonuclease H-like"/>
    <property type="match status" value="1"/>
</dbReference>
<dbReference type="InterPro" id="IPR036397">
    <property type="entry name" value="RNaseH_sf"/>
</dbReference>
<dbReference type="Gene3D" id="3.30.420.10">
    <property type="entry name" value="Ribonuclease H-like superfamily/Ribonuclease H"/>
    <property type="match status" value="1"/>
</dbReference>
<dbReference type="PANTHER" id="PTHR47723:SF13">
    <property type="entry name" value="PUTATIVE-RELATED"/>
    <property type="match status" value="1"/>
</dbReference>
<dbReference type="PANTHER" id="PTHR47723">
    <property type="entry name" value="OS05G0353850 PROTEIN"/>
    <property type="match status" value="1"/>
</dbReference>
<dbReference type="InterPro" id="IPR053151">
    <property type="entry name" value="RNase_H-like"/>
</dbReference>
<dbReference type="EMBL" id="JBBPBM010000006">
    <property type="protein sequence ID" value="KAK8581429.1"/>
    <property type="molecule type" value="Genomic_DNA"/>
</dbReference>
<name>A0ABR2FKF9_9ROSI</name>
<accession>A0ABR2FKF9</accession>
<dbReference type="CDD" id="cd06222">
    <property type="entry name" value="RNase_H_like"/>
    <property type="match status" value="1"/>
</dbReference>
<organism evidence="2 3">
    <name type="scientific">Hibiscus sabdariffa</name>
    <name type="common">roselle</name>
    <dbReference type="NCBI Taxonomy" id="183260"/>
    <lineage>
        <taxon>Eukaryota</taxon>
        <taxon>Viridiplantae</taxon>
        <taxon>Streptophyta</taxon>
        <taxon>Embryophyta</taxon>
        <taxon>Tracheophyta</taxon>
        <taxon>Spermatophyta</taxon>
        <taxon>Magnoliopsida</taxon>
        <taxon>eudicotyledons</taxon>
        <taxon>Gunneridae</taxon>
        <taxon>Pentapetalae</taxon>
        <taxon>rosids</taxon>
        <taxon>malvids</taxon>
        <taxon>Malvales</taxon>
        <taxon>Malvaceae</taxon>
        <taxon>Malvoideae</taxon>
        <taxon>Hibiscus</taxon>
    </lineage>
</organism>
<gene>
    <name evidence="2" type="ORF">V6N12_071654</name>
</gene>
<evidence type="ECO:0000259" key="1">
    <source>
        <dbReference type="Pfam" id="PF13456"/>
    </source>
</evidence>
<protein>
    <recommendedName>
        <fullName evidence="1">RNase H type-1 domain-containing protein</fullName>
    </recommendedName>
</protein>